<evidence type="ECO:0000313" key="9">
    <source>
        <dbReference type="EMBL" id="GAA2196831.1"/>
    </source>
</evidence>
<feature type="transmembrane region" description="Helical" evidence="6">
    <location>
        <begin position="42"/>
        <end position="61"/>
    </location>
</feature>
<comment type="similarity">
    <text evidence="3 6">Belongs to the peptidase S26 family.</text>
</comment>
<evidence type="ECO:0000256" key="1">
    <source>
        <dbReference type="ARBA" id="ARBA00000677"/>
    </source>
</evidence>
<proteinExistence type="inferred from homology"/>
<accession>A0ABN3BIW0</accession>
<dbReference type="InterPro" id="IPR036286">
    <property type="entry name" value="LexA/Signal_pep-like_sf"/>
</dbReference>
<comment type="caution">
    <text evidence="9">The sequence shown here is derived from an EMBL/GenBank/DDBJ whole genome shotgun (WGS) entry which is preliminary data.</text>
</comment>
<gene>
    <name evidence="9" type="primary">lepB_3</name>
    <name evidence="9" type="ORF">GCM10009787_32710</name>
</gene>
<dbReference type="Pfam" id="PF10502">
    <property type="entry name" value="Peptidase_S26"/>
    <property type="match status" value="1"/>
</dbReference>
<dbReference type="InterPro" id="IPR000223">
    <property type="entry name" value="Pept_S26A_signal_pept_1"/>
</dbReference>
<dbReference type="Gene3D" id="2.10.109.10">
    <property type="entry name" value="Umud Fragment, subunit A"/>
    <property type="match status" value="1"/>
</dbReference>
<evidence type="ECO:0000256" key="2">
    <source>
        <dbReference type="ARBA" id="ARBA00004401"/>
    </source>
</evidence>
<keyword evidence="6" id="KW-0812">Transmembrane</keyword>
<evidence type="ECO:0000256" key="7">
    <source>
        <dbReference type="SAM" id="MobiDB-lite"/>
    </source>
</evidence>
<keyword evidence="5 6" id="KW-0378">Hydrolase</keyword>
<comment type="subcellular location">
    <subcellularLocation>
        <location evidence="2">Cell membrane</location>
        <topology evidence="2">Single-pass type II membrane protein</topology>
    </subcellularLocation>
    <subcellularLocation>
        <location evidence="6">Membrane</location>
        <topology evidence="6">Single-pass type II membrane protein</topology>
    </subcellularLocation>
</comment>
<dbReference type="CDD" id="cd06530">
    <property type="entry name" value="S26_SPase_I"/>
    <property type="match status" value="1"/>
</dbReference>
<comment type="catalytic activity">
    <reaction evidence="1 6">
        <text>Cleavage of hydrophobic, N-terminal signal or leader sequences from secreted and periplasmic proteins.</text>
        <dbReference type="EC" id="3.4.21.89"/>
    </reaction>
</comment>
<dbReference type="InterPro" id="IPR019533">
    <property type="entry name" value="Peptidase_S26"/>
</dbReference>
<dbReference type="NCBIfam" id="TIGR02227">
    <property type="entry name" value="sigpep_I_bact"/>
    <property type="match status" value="1"/>
</dbReference>
<feature type="region of interest" description="Disordered" evidence="7">
    <location>
        <begin position="1"/>
        <end position="23"/>
    </location>
</feature>
<evidence type="ECO:0000259" key="8">
    <source>
        <dbReference type="Pfam" id="PF10502"/>
    </source>
</evidence>
<evidence type="ECO:0000256" key="4">
    <source>
        <dbReference type="ARBA" id="ARBA00013208"/>
    </source>
</evidence>
<keyword evidence="10" id="KW-1185">Reference proteome</keyword>
<protein>
    <recommendedName>
        <fullName evidence="4 6">Signal peptidase I</fullName>
        <ecNumber evidence="4 6">3.4.21.89</ecNumber>
    </recommendedName>
</protein>
<organism evidence="9 10">
    <name type="scientific">Streptomyces bangladeshensis</name>
    <dbReference type="NCBI Taxonomy" id="295352"/>
    <lineage>
        <taxon>Bacteria</taxon>
        <taxon>Bacillati</taxon>
        <taxon>Actinomycetota</taxon>
        <taxon>Actinomycetes</taxon>
        <taxon>Kitasatosporales</taxon>
        <taxon>Streptomycetaceae</taxon>
        <taxon>Streptomyces</taxon>
    </lineage>
</organism>
<name>A0ABN3BIW0_9ACTN</name>
<keyword evidence="6" id="KW-0645">Protease</keyword>
<evidence type="ECO:0000256" key="6">
    <source>
        <dbReference type="RuleBase" id="RU362042"/>
    </source>
</evidence>
<dbReference type="RefSeq" id="WP_059252840.1">
    <property type="nucleotide sequence ID" value="NZ_BAAAOQ010000010.1"/>
</dbReference>
<keyword evidence="6" id="KW-1133">Transmembrane helix</keyword>
<sequence>MDTEAQPTQRDRSSHPGTPGPEGRSRFALLSRLADWLPGGRITLTLFTGLAFLLLLNAFVMQPFEIPSGSMERGLRIGDRVLVNKLAYRFGAQPRRGDVIVFDGTGYFGDADYIKRVVGVGGDHVVCCDKKGRIEVNGRPVDETAFLYPGDSASSVSFDVVVPPGRLFVLGDHRSDSSDSRDHLGSPGGGMIPVGDVIGRADWVMWPYRHWTHLTRPSAYARVPAPPAGGAHG</sequence>
<dbReference type="Proteomes" id="UP001501391">
    <property type="component" value="Unassembled WGS sequence"/>
</dbReference>
<dbReference type="EMBL" id="BAAAOQ010000010">
    <property type="protein sequence ID" value="GAA2196831.1"/>
    <property type="molecule type" value="Genomic_DNA"/>
</dbReference>
<evidence type="ECO:0000256" key="3">
    <source>
        <dbReference type="ARBA" id="ARBA00009370"/>
    </source>
</evidence>
<evidence type="ECO:0000256" key="5">
    <source>
        <dbReference type="ARBA" id="ARBA00022801"/>
    </source>
</evidence>
<dbReference type="PANTHER" id="PTHR43390:SF1">
    <property type="entry name" value="CHLOROPLAST PROCESSING PEPTIDASE"/>
    <property type="match status" value="1"/>
</dbReference>
<dbReference type="EC" id="3.4.21.89" evidence="4 6"/>
<dbReference type="PRINTS" id="PR00727">
    <property type="entry name" value="LEADERPTASE"/>
</dbReference>
<dbReference type="PROSITE" id="PS00761">
    <property type="entry name" value="SPASE_I_3"/>
    <property type="match status" value="1"/>
</dbReference>
<dbReference type="SUPFAM" id="SSF51306">
    <property type="entry name" value="LexA/Signal peptidase"/>
    <property type="match status" value="1"/>
</dbReference>
<evidence type="ECO:0000313" key="10">
    <source>
        <dbReference type="Proteomes" id="UP001501391"/>
    </source>
</evidence>
<dbReference type="InterPro" id="IPR019758">
    <property type="entry name" value="Pept_S26A_signal_pept_1_CS"/>
</dbReference>
<dbReference type="PANTHER" id="PTHR43390">
    <property type="entry name" value="SIGNAL PEPTIDASE I"/>
    <property type="match status" value="1"/>
</dbReference>
<keyword evidence="6" id="KW-0472">Membrane</keyword>
<feature type="domain" description="Peptidase S26" evidence="8">
    <location>
        <begin position="43"/>
        <end position="206"/>
    </location>
</feature>
<reference evidence="9 10" key="1">
    <citation type="journal article" date="2019" name="Int. J. Syst. Evol. Microbiol.">
        <title>The Global Catalogue of Microorganisms (GCM) 10K type strain sequencing project: providing services to taxonomists for standard genome sequencing and annotation.</title>
        <authorList>
            <consortium name="The Broad Institute Genomics Platform"/>
            <consortium name="The Broad Institute Genome Sequencing Center for Infectious Disease"/>
            <person name="Wu L."/>
            <person name="Ma J."/>
        </authorList>
    </citation>
    <scope>NUCLEOTIDE SEQUENCE [LARGE SCALE GENOMIC DNA]</scope>
    <source>
        <strain evidence="9 10">JCM 14924</strain>
    </source>
</reference>